<comment type="caution">
    <text evidence="2">The sequence shown here is derived from an EMBL/GenBank/DDBJ whole genome shotgun (WGS) entry which is preliminary data.</text>
</comment>
<feature type="transmembrane region" description="Helical" evidence="1">
    <location>
        <begin position="107"/>
        <end position="134"/>
    </location>
</feature>
<evidence type="ECO:0000256" key="1">
    <source>
        <dbReference type="SAM" id="Phobius"/>
    </source>
</evidence>
<organism evidence="2 3">
    <name type="scientific">Tolypocladium ophioglossoides (strain CBS 100239)</name>
    <name type="common">Snaketongue truffleclub</name>
    <name type="synonym">Elaphocordyceps ophioglossoides</name>
    <dbReference type="NCBI Taxonomy" id="1163406"/>
    <lineage>
        <taxon>Eukaryota</taxon>
        <taxon>Fungi</taxon>
        <taxon>Dikarya</taxon>
        <taxon>Ascomycota</taxon>
        <taxon>Pezizomycotina</taxon>
        <taxon>Sordariomycetes</taxon>
        <taxon>Hypocreomycetidae</taxon>
        <taxon>Hypocreales</taxon>
        <taxon>Ophiocordycipitaceae</taxon>
        <taxon>Tolypocladium</taxon>
    </lineage>
</organism>
<gene>
    <name evidence="2" type="ORF">TOPH_07670</name>
</gene>
<dbReference type="STRING" id="1163406.A0A0L0N0X9"/>
<evidence type="ECO:0000313" key="2">
    <source>
        <dbReference type="EMBL" id="KND87669.1"/>
    </source>
</evidence>
<feature type="transmembrane region" description="Helical" evidence="1">
    <location>
        <begin position="71"/>
        <end position="95"/>
    </location>
</feature>
<feature type="transmembrane region" description="Helical" evidence="1">
    <location>
        <begin position="12"/>
        <end position="34"/>
    </location>
</feature>
<keyword evidence="1" id="KW-0472">Membrane</keyword>
<accession>A0A0L0N0X9</accession>
<evidence type="ECO:0000313" key="3">
    <source>
        <dbReference type="Proteomes" id="UP000036947"/>
    </source>
</evidence>
<keyword evidence="1" id="KW-1133">Transmembrane helix</keyword>
<reference evidence="2 3" key="1">
    <citation type="journal article" date="2015" name="BMC Genomics">
        <title>The genome of the truffle-parasite Tolypocladium ophioglossoides and the evolution of antifungal peptaibiotics.</title>
        <authorList>
            <person name="Quandt C.A."/>
            <person name="Bushley K.E."/>
            <person name="Spatafora J.W."/>
        </authorList>
    </citation>
    <scope>NUCLEOTIDE SEQUENCE [LARGE SCALE GENOMIC DNA]</scope>
    <source>
        <strain evidence="2 3">CBS 100239</strain>
    </source>
</reference>
<dbReference type="Proteomes" id="UP000036947">
    <property type="component" value="Unassembled WGS sequence"/>
</dbReference>
<sequence length="197" mass="21345">MPSTTAAPGSRALRRICLFGFPLGFVLLLVHGIVSRKVVPALGLVPMAGSALLGALLVYREKKARPVQGVLAFVVFVADVALALMHLGMLIPTWVTMTRDRWYDRPLVILGTYGTLFLVLDLAIHVYFVFSYLLRWVLSLFRECPHCHSGPGRWGGHPAMAEYTPFTDADAVLYAESDAGAGESDAGAVEAVTTEQA</sequence>
<keyword evidence="3" id="KW-1185">Reference proteome</keyword>
<protein>
    <submittedName>
        <fullName evidence="2">Uncharacterized protein</fullName>
    </submittedName>
</protein>
<proteinExistence type="predicted"/>
<keyword evidence="1" id="KW-0812">Transmembrane</keyword>
<dbReference type="EMBL" id="LFRF01000033">
    <property type="protein sequence ID" value="KND87669.1"/>
    <property type="molecule type" value="Genomic_DNA"/>
</dbReference>
<feature type="transmembrane region" description="Helical" evidence="1">
    <location>
        <begin position="40"/>
        <end position="59"/>
    </location>
</feature>
<name>A0A0L0N0X9_TOLOC</name>
<dbReference type="OrthoDB" id="5241710at2759"/>
<dbReference type="AlphaFoldDB" id="A0A0L0N0X9"/>